<dbReference type="InterPro" id="IPR013783">
    <property type="entry name" value="Ig-like_fold"/>
</dbReference>
<evidence type="ECO:0000256" key="1">
    <source>
        <dbReference type="ARBA" id="ARBA00022729"/>
    </source>
</evidence>
<keyword evidence="2" id="KW-1015">Disulfide bond</keyword>
<gene>
    <name evidence="4" type="ORF">XELAEV_18042852mg</name>
</gene>
<evidence type="ECO:0000256" key="2">
    <source>
        <dbReference type="ARBA" id="ARBA00023157"/>
    </source>
</evidence>
<organism evidence="4 5">
    <name type="scientific">Xenopus laevis</name>
    <name type="common">African clawed frog</name>
    <dbReference type="NCBI Taxonomy" id="8355"/>
    <lineage>
        <taxon>Eukaryota</taxon>
        <taxon>Metazoa</taxon>
        <taxon>Chordata</taxon>
        <taxon>Craniata</taxon>
        <taxon>Vertebrata</taxon>
        <taxon>Euteleostomi</taxon>
        <taxon>Amphibia</taxon>
        <taxon>Batrachia</taxon>
        <taxon>Anura</taxon>
        <taxon>Pipoidea</taxon>
        <taxon>Pipidae</taxon>
        <taxon>Xenopodinae</taxon>
        <taxon>Xenopus</taxon>
        <taxon>Xenopus</taxon>
    </lineage>
</organism>
<evidence type="ECO:0000313" key="5">
    <source>
        <dbReference type="Proteomes" id="UP000694892"/>
    </source>
</evidence>
<evidence type="ECO:0000259" key="3">
    <source>
        <dbReference type="PROSITE" id="PS50835"/>
    </source>
</evidence>
<feature type="domain" description="Ig-like" evidence="3">
    <location>
        <begin position="1"/>
        <end position="63"/>
    </location>
</feature>
<protein>
    <recommendedName>
        <fullName evidence="3">Ig-like domain-containing protein</fullName>
    </recommendedName>
</protein>
<dbReference type="PANTHER" id="PTHR11481:SF64">
    <property type="entry name" value="FC RECEPTOR-LIKE PROTEIN 4"/>
    <property type="match status" value="1"/>
</dbReference>
<dbReference type="AlphaFoldDB" id="A0A974C4Z7"/>
<feature type="domain" description="Ig-like" evidence="3">
    <location>
        <begin position="68"/>
        <end position="167"/>
    </location>
</feature>
<dbReference type="GO" id="GO:0004888">
    <property type="term" value="F:transmembrane signaling receptor activity"/>
    <property type="evidence" value="ECO:0007669"/>
    <property type="project" value="TreeGrafter"/>
</dbReference>
<dbReference type="Proteomes" id="UP000694892">
    <property type="component" value="Chromosome 8S"/>
</dbReference>
<dbReference type="SUPFAM" id="SSF48726">
    <property type="entry name" value="Immunoglobulin"/>
    <property type="match status" value="2"/>
</dbReference>
<dbReference type="PANTHER" id="PTHR11481">
    <property type="entry name" value="IMMUNOGLOBULIN FC RECEPTOR"/>
    <property type="match status" value="1"/>
</dbReference>
<dbReference type="SMART" id="SM00409">
    <property type="entry name" value="IG"/>
    <property type="match status" value="1"/>
</dbReference>
<dbReference type="EMBL" id="CM004481">
    <property type="protein sequence ID" value="OCT66598.1"/>
    <property type="molecule type" value="Genomic_DNA"/>
</dbReference>
<dbReference type="InterPro" id="IPR003599">
    <property type="entry name" value="Ig_sub"/>
</dbReference>
<reference evidence="5" key="1">
    <citation type="journal article" date="2016" name="Nature">
        <title>Genome evolution in the allotetraploid frog Xenopus laevis.</title>
        <authorList>
            <person name="Session A.M."/>
            <person name="Uno Y."/>
            <person name="Kwon T."/>
            <person name="Chapman J.A."/>
            <person name="Toyoda A."/>
            <person name="Takahashi S."/>
            <person name="Fukui A."/>
            <person name="Hikosaka A."/>
            <person name="Suzuki A."/>
            <person name="Kondo M."/>
            <person name="van Heeringen S.J."/>
            <person name="Quigley I."/>
            <person name="Heinz S."/>
            <person name="Ogino H."/>
            <person name="Ochi H."/>
            <person name="Hellsten U."/>
            <person name="Lyons J.B."/>
            <person name="Simakov O."/>
            <person name="Putnam N."/>
            <person name="Stites J."/>
            <person name="Kuroki Y."/>
            <person name="Tanaka T."/>
            <person name="Michiue T."/>
            <person name="Watanabe M."/>
            <person name="Bogdanovic O."/>
            <person name="Lister R."/>
            <person name="Georgiou G."/>
            <person name="Paranjpe S.S."/>
            <person name="van Kruijsbergen I."/>
            <person name="Shu S."/>
            <person name="Carlson J."/>
            <person name="Kinoshita T."/>
            <person name="Ohta Y."/>
            <person name="Mawaribuchi S."/>
            <person name="Jenkins J."/>
            <person name="Grimwood J."/>
            <person name="Schmutz J."/>
            <person name="Mitros T."/>
            <person name="Mozaffari S.V."/>
            <person name="Suzuki Y."/>
            <person name="Haramoto Y."/>
            <person name="Yamamoto T.S."/>
            <person name="Takagi C."/>
            <person name="Heald R."/>
            <person name="Miller K."/>
            <person name="Haudenschild C."/>
            <person name="Kitzman J."/>
            <person name="Nakayama T."/>
            <person name="Izutsu Y."/>
            <person name="Robert J."/>
            <person name="Fortriede J."/>
            <person name="Burns K."/>
            <person name="Lotay V."/>
            <person name="Karimi K."/>
            <person name="Yasuoka Y."/>
            <person name="Dichmann D.S."/>
            <person name="Flajnik M.F."/>
            <person name="Houston D.W."/>
            <person name="Shendure J."/>
            <person name="DuPasquier L."/>
            <person name="Vize P.D."/>
            <person name="Zorn A.M."/>
            <person name="Ito M."/>
            <person name="Marcotte E.M."/>
            <person name="Wallingford J.B."/>
            <person name="Ito Y."/>
            <person name="Asashima M."/>
            <person name="Ueno N."/>
            <person name="Matsuda Y."/>
            <person name="Veenstra G.J."/>
            <person name="Fujiyama A."/>
            <person name="Harland R.M."/>
            <person name="Taira M."/>
            <person name="Rokhsar D.S."/>
        </authorList>
    </citation>
    <scope>NUCLEOTIDE SEQUENCE [LARGE SCALE GENOMIC DNA]</scope>
    <source>
        <strain evidence="5">J</strain>
    </source>
</reference>
<dbReference type="InterPro" id="IPR050488">
    <property type="entry name" value="Ig_Fc_receptor"/>
</dbReference>
<dbReference type="GO" id="GO:0006955">
    <property type="term" value="P:immune response"/>
    <property type="evidence" value="ECO:0007669"/>
    <property type="project" value="TreeGrafter"/>
</dbReference>
<dbReference type="Pfam" id="PF13895">
    <property type="entry name" value="Ig_2"/>
    <property type="match status" value="1"/>
</dbReference>
<dbReference type="PROSITE" id="PS50835">
    <property type="entry name" value="IG_LIKE"/>
    <property type="match status" value="2"/>
</dbReference>
<dbReference type="InterPro" id="IPR036179">
    <property type="entry name" value="Ig-like_dom_sf"/>
</dbReference>
<accession>A0A974C4Z7</accession>
<name>A0A974C4Z7_XENLA</name>
<evidence type="ECO:0000313" key="4">
    <source>
        <dbReference type="EMBL" id="OCT66598.1"/>
    </source>
</evidence>
<dbReference type="GO" id="GO:0007166">
    <property type="term" value="P:cell surface receptor signaling pathway"/>
    <property type="evidence" value="ECO:0007669"/>
    <property type="project" value="TreeGrafter"/>
</dbReference>
<sequence length="179" mass="19473">MTITCDTKLSPHRETTELQFAFYRNGHNVQEFSSSNQYGVPSAQLEDSGNYTCEIKDQSGSVKKESDPKNIRIQAQKLSGVSVRLEPAGGQVLAGEKLEILCSVEKGMGLLSYSWCKQSSLSCDTKEAAVLEQRFVVESVSEDYGGEYQCIVTRTATGDSISSANISISVQGTNLVLEV</sequence>
<dbReference type="Gene3D" id="2.60.40.10">
    <property type="entry name" value="Immunoglobulins"/>
    <property type="match status" value="2"/>
</dbReference>
<dbReference type="GO" id="GO:0009897">
    <property type="term" value="C:external side of plasma membrane"/>
    <property type="evidence" value="ECO:0007669"/>
    <property type="project" value="TreeGrafter"/>
</dbReference>
<proteinExistence type="predicted"/>
<dbReference type="InterPro" id="IPR007110">
    <property type="entry name" value="Ig-like_dom"/>
</dbReference>
<keyword evidence="1" id="KW-0732">Signal</keyword>